<feature type="compositionally biased region" description="Basic and acidic residues" evidence="1">
    <location>
        <begin position="56"/>
        <end position="67"/>
    </location>
</feature>
<dbReference type="EMBL" id="JACAZH010000021">
    <property type="protein sequence ID" value="KAF7344454.1"/>
    <property type="molecule type" value="Genomic_DNA"/>
</dbReference>
<dbReference type="Pfam" id="PF12752">
    <property type="entry name" value="SUZ"/>
    <property type="match status" value="1"/>
</dbReference>
<feature type="compositionally biased region" description="Low complexity" evidence="1">
    <location>
        <begin position="119"/>
        <end position="128"/>
    </location>
</feature>
<feature type="compositionally biased region" description="Basic and acidic residues" evidence="1">
    <location>
        <begin position="142"/>
        <end position="158"/>
    </location>
</feature>
<feature type="domain" description="SUZ" evidence="2">
    <location>
        <begin position="87"/>
        <end position="163"/>
    </location>
</feature>
<evidence type="ECO:0000256" key="1">
    <source>
        <dbReference type="SAM" id="MobiDB-lite"/>
    </source>
</evidence>
<name>A0A8H7CNN8_9AGAR</name>
<feature type="compositionally biased region" description="Basic and acidic residues" evidence="1">
    <location>
        <begin position="210"/>
        <end position="222"/>
    </location>
</feature>
<sequence>MPTTSSDWPDENVTTRSVTPSARANPASRTRKPVKAKTEMRVADDWELDDDEDSHEGEAEGNKEEMNQRIWDNANSRAPAPMPHLVPAPSASISAAASASARPPPAAALQPAMHILKRPSPSASPSPSHAGNTAVPGGGGRETLKEREARYQAARERIFGAGGGEDVGMGSEKEKRARTVRNPLGPSDGEGGGESFRPRRAALPSSNEQRNMDADRDEGAVS</sequence>
<dbReference type="PROSITE" id="PS51673">
    <property type="entry name" value="SUZ"/>
    <property type="match status" value="1"/>
</dbReference>
<feature type="region of interest" description="Disordered" evidence="1">
    <location>
        <begin position="1"/>
        <end position="222"/>
    </location>
</feature>
<reference evidence="3" key="1">
    <citation type="submission" date="2020-05" db="EMBL/GenBank/DDBJ databases">
        <title>Mycena genomes resolve the evolution of fungal bioluminescence.</title>
        <authorList>
            <person name="Tsai I.J."/>
        </authorList>
    </citation>
    <scope>NUCLEOTIDE SEQUENCE</scope>
    <source>
        <strain evidence="3">160909Yilan</strain>
    </source>
</reference>
<evidence type="ECO:0000259" key="2">
    <source>
        <dbReference type="PROSITE" id="PS51673"/>
    </source>
</evidence>
<feature type="compositionally biased region" description="Acidic residues" evidence="1">
    <location>
        <begin position="45"/>
        <end position="55"/>
    </location>
</feature>
<accession>A0A8H7CNN8</accession>
<feature type="compositionally biased region" description="Polar residues" evidence="1">
    <location>
        <begin position="1"/>
        <end position="22"/>
    </location>
</feature>
<dbReference type="AlphaFoldDB" id="A0A8H7CNN8"/>
<organism evidence="3 4">
    <name type="scientific">Mycena sanguinolenta</name>
    <dbReference type="NCBI Taxonomy" id="230812"/>
    <lineage>
        <taxon>Eukaryota</taxon>
        <taxon>Fungi</taxon>
        <taxon>Dikarya</taxon>
        <taxon>Basidiomycota</taxon>
        <taxon>Agaricomycotina</taxon>
        <taxon>Agaricomycetes</taxon>
        <taxon>Agaricomycetidae</taxon>
        <taxon>Agaricales</taxon>
        <taxon>Marasmiineae</taxon>
        <taxon>Mycenaceae</taxon>
        <taxon>Mycena</taxon>
    </lineage>
</organism>
<evidence type="ECO:0000313" key="4">
    <source>
        <dbReference type="Proteomes" id="UP000623467"/>
    </source>
</evidence>
<proteinExistence type="predicted"/>
<dbReference type="Proteomes" id="UP000623467">
    <property type="component" value="Unassembled WGS sequence"/>
</dbReference>
<comment type="caution">
    <text evidence="3">The sequence shown here is derived from an EMBL/GenBank/DDBJ whole genome shotgun (WGS) entry which is preliminary data.</text>
</comment>
<evidence type="ECO:0000313" key="3">
    <source>
        <dbReference type="EMBL" id="KAF7344454.1"/>
    </source>
</evidence>
<protein>
    <recommendedName>
        <fullName evidence="2">SUZ domain-containing protein</fullName>
    </recommendedName>
</protein>
<dbReference type="OrthoDB" id="5373615at2759"/>
<keyword evidence="4" id="KW-1185">Reference proteome</keyword>
<gene>
    <name evidence="3" type="ORF">MSAN_01927000</name>
</gene>
<feature type="compositionally biased region" description="Low complexity" evidence="1">
    <location>
        <begin position="87"/>
        <end position="101"/>
    </location>
</feature>
<dbReference type="InterPro" id="IPR024771">
    <property type="entry name" value="SUZ"/>
</dbReference>